<proteinExistence type="predicted"/>
<evidence type="ECO:0000259" key="1">
    <source>
        <dbReference type="Pfam" id="PF15579"/>
    </source>
</evidence>
<dbReference type="Pfam" id="PF15579">
    <property type="entry name" value="Imm52"/>
    <property type="match status" value="1"/>
</dbReference>
<dbReference type="RefSeq" id="WP_130510027.1">
    <property type="nucleotide sequence ID" value="NZ_SHKY01000001.1"/>
</dbReference>
<dbReference type="InterPro" id="IPR028969">
    <property type="entry name" value="Imm52"/>
</dbReference>
<dbReference type="OrthoDB" id="4716688at2"/>
<dbReference type="AlphaFoldDB" id="A0A4Q7ZJY2"/>
<evidence type="ECO:0000313" key="2">
    <source>
        <dbReference type="EMBL" id="RZU51218.1"/>
    </source>
</evidence>
<reference evidence="2 3" key="1">
    <citation type="submission" date="2019-02" db="EMBL/GenBank/DDBJ databases">
        <title>Sequencing the genomes of 1000 actinobacteria strains.</title>
        <authorList>
            <person name="Klenk H.-P."/>
        </authorList>
    </citation>
    <scope>NUCLEOTIDE SEQUENCE [LARGE SCALE GENOMIC DNA]</scope>
    <source>
        <strain evidence="2 3">DSM 45162</strain>
    </source>
</reference>
<protein>
    <submittedName>
        <fullName evidence="2">Immunity protein 52 of polymorphic toxin system</fullName>
    </submittedName>
</protein>
<sequence length="231" mass="24832">MADRFFVGAYWGARAETSGQCAARLEACLTSLGNTHELLSRWYRKGSSRAAARQPIDTDVQSLDALLLAGRNRTDVGGEVIADLGFRVSAWNNNSLSASFSTKCGAAPTVEGIMNHFFLELPEVSDATTDLYDARSANRILASVIEFWQPDWATFASFTMRDHQKAEAGRPFAGWQTYLSQAPALSPPPGIRAEQTNGGGVLITAGTDPLHVTESDLSAAITYLGATLDAK</sequence>
<evidence type="ECO:0000313" key="3">
    <source>
        <dbReference type="Proteomes" id="UP000292564"/>
    </source>
</evidence>
<accession>A0A4Q7ZJY2</accession>
<gene>
    <name evidence="2" type="ORF">EV385_3027</name>
</gene>
<organism evidence="2 3">
    <name type="scientific">Krasilnikovia cinnamomea</name>
    <dbReference type="NCBI Taxonomy" id="349313"/>
    <lineage>
        <taxon>Bacteria</taxon>
        <taxon>Bacillati</taxon>
        <taxon>Actinomycetota</taxon>
        <taxon>Actinomycetes</taxon>
        <taxon>Micromonosporales</taxon>
        <taxon>Micromonosporaceae</taxon>
        <taxon>Krasilnikovia</taxon>
    </lineage>
</organism>
<feature type="domain" description="Immunity protein 52" evidence="1">
    <location>
        <begin position="4"/>
        <end position="214"/>
    </location>
</feature>
<name>A0A4Q7ZJY2_9ACTN</name>
<dbReference type="EMBL" id="SHKY01000001">
    <property type="protein sequence ID" value="RZU51218.1"/>
    <property type="molecule type" value="Genomic_DNA"/>
</dbReference>
<comment type="caution">
    <text evidence="2">The sequence shown here is derived from an EMBL/GenBank/DDBJ whole genome shotgun (WGS) entry which is preliminary data.</text>
</comment>
<dbReference type="Proteomes" id="UP000292564">
    <property type="component" value="Unassembled WGS sequence"/>
</dbReference>
<keyword evidence="3" id="KW-1185">Reference proteome</keyword>